<dbReference type="Proteomes" id="UP000001056">
    <property type="component" value="Unassembled WGS sequence"/>
</dbReference>
<dbReference type="RefSeq" id="XP_001229442.1">
    <property type="nucleotide sequence ID" value="XM_001229441.1"/>
</dbReference>
<name>Q2HA28_CHAGB</name>
<proteinExistence type="predicted"/>
<dbReference type="EMBL" id="CH408030">
    <property type="protein sequence ID" value="EAQ90991.1"/>
    <property type="molecule type" value="Genomic_DNA"/>
</dbReference>
<accession>Q2HA28</accession>
<evidence type="ECO:0000313" key="2">
    <source>
        <dbReference type="Proteomes" id="UP000001056"/>
    </source>
</evidence>
<dbReference type="GeneID" id="4388412"/>
<dbReference type="VEuPathDB" id="FungiDB:CHGG_02926"/>
<sequence>MVEIGARWMKSNRLATPDCEEDGVQQGFAATLPTAIGRWLSGPQIRAAILPTPPPVNGSRAFFPDGFSAVIDRAPQIVSAPQKTRRACLFKAARASLPLPHLP</sequence>
<evidence type="ECO:0000313" key="1">
    <source>
        <dbReference type="EMBL" id="EAQ90991.1"/>
    </source>
</evidence>
<organism evidence="1 2">
    <name type="scientific">Chaetomium globosum (strain ATCC 6205 / CBS 148.51 / DSM 1962 / NBRC 6347 / NRRL 1970)</name>
    <name type="common">Soil fungus</name>
    <dbReference type="NCBI Taxonomy" id="306901"/>
    <lineage>
        <taxon>Eukaryota</taxon>
        <taxon>Fungi</taxon>
        <taxon>Dikarya</taxon>
        <taxon>Ascomycota</taxon>
        <taxon>Pezizomycotina</taxon>
        <taxon>Sordariomycetes</taxon>
        <taxon>Sordariomycetidae</taxon>
        <taxon>Sordariales</taxon>
        <taxon>Chaetomiaceae</taxon>
        <taxon>Chaetomium</taxon>
    </lineage>
</organism>
<reference evidence="2" key="1">
    <citation type="journal article" date="2015" name="Genome Announc.">
        <title>Draft genome sequence of the cellulolytic fungus Chaetomium globosum.</title>
        <authorList>
            <person name="Cuomo C.A."/>
            <person name="Untereiner W.A."/>
            <person name="Ma L.-J."/>
            <person name="Grabherr M."/>
            <person name="Birren B.W."/>
        </authorList>
    </citation>
    <scope>NUCLEOTIDE SEQUENCE [LARGE SCALE GENOMIC DNA]</scope>
    <source>
        <strain evidence="2">ATCC 6205 / CBS 148.51 / DSM 1962 / NBRC 6347 / NRRL 1970</strain>
    </source>
</reference>
<dbReference type="HOGENOM" id="CLU_2263442_0_0_1"/>
<gene>
    <name evidence="1" type="ORF">CHGG_02926</name>
</gene>
<protein>
    <submittedName>
        <fullName evidence="1">Uncharacterized protein</fullName>
    </submittedName>
</protein>
<dbReference type="AlphaFoldDB" id="Q2HA28"/>
<keyword evidence="2" id="KW-1185">Reference proteome</keyword>
<dbReference type="InParanoid" id="Q2HA28"/>